<evidence type="ECO:0000313" key="7">
    <source>
        <dbReference type="EMBL" id="QEH92286.1"/>
    </source>
</evidence>
<dbReference type="PANTHER" id="PTHR43471">
    <property type="entry name" value="ABC TRANSPORTER PERMEASE"/>
    <property type="match status" value="1"/>
</dbReference>
<dbReference type="Proteomes" id="UP000323565">
    <property type="component" value="Chromosome"/>
</dbReference>
<keyword evidence="3 5" id="KW-1133">Transmembrane helix</keyword>
<protein>
    <submittedName>
        <fullName evidence="7">ABC transporter permease</fullName>
    </submittedName>
</protein>
<proteinExistence type="predicted"/>
<gene>
    <name evidence="7" type="ORF">FV141_01070</name>
</gene>
<accession>A0ABX5Z613</accession>
<feature type="domain" description="ABC-2 type transporter transmembrane" evidence="6">
    <location>
        <begin position="28"/>
        <end position="372"/>
    </location>
</feature>
<dbReference type="PANTHER" id="PTHR43471:SF3">
    <property type="entry name" value="ABC TRANSPORTER PERMEASE PROTEIN NATB"/>
    <property type="match status" value="1"/>
</dbReference>
<name>A0ABX5Z613_9MICO</name>
<evidence type="ECO:0000256" key="2">
    <source>
        <dbReference type="ARBA" id="ARBA00022692"/>
    </source>
</evidence>
<evidence type="ECO:0000256" key="3">
    <source>
        <dbReference type="ARBA" id="ARBA00022989"/>
    </source>
</evidence>
<reference evidence="7 8" key="1">
    <citation type="submission" date="2019-08" db="EMBL/GenBank/DDBJ databases">
        <title>Dermacoccus abyssi strain HZAU 226, whole genome Nanopore sequencing project.</title>
        <authorList>
            <person name="Guo A."/>
            <person name="Zhang X."/>
            <person name="Ruan Y."/>
            <person name="Liu W."/>
            <person name="Chen Q."/>
            <person name="Gu L."/>
        </authorList>
    </citation>
    <scope>NUCLEOTIDE SEQUENCE [LARGE SCALE GENOMIC DNA]</scope>
    <source>
        <strain evidence="7 8">HZAU 226</strain>
    </source>
</reference>
<feature type="transmembrane region" description="Helical" evidence="5">
    <location>
        <begin position="236"/>
        <end position="256"/>
    </location>
</feature>
<keyword evidence="8" id="KW-1185">Reference proteome</keyword>
<evidence type="ECO:0000256" key="1">
    <source>
        <dbReference type="ARBA" id="ARBA00004141"/>
    </source>
</evidence>
<evidence type="ECO:0000256" key="4">
    <source>
        <dbReference type="ARBA" id="ARBA00023136"/>
    </source>
</evidence>
<dbReference type="EMBL" id="CP043031">
    <property type="protein sequence ID" value="QEH92286.1"/>
    <property type="molecule type" value="Genomic_DNA"/>
</dbReference>
<feature type="transmembrane region" description="Helical" evidence="5">
    <location>
        <begin position="312"/>
        <end position="334"/>
    </location>
</feature>
<feature type="transmembrane region" description="Helical" evidence="5">
    <location>
        <begin position="354"/>
        <end position="377"/>
    </location>
</feature>
<keyword evidence="4 5" id="KW-0472">Membrane</keyword>
<evidence type="ECO:0000259" key="6">
    <source>
        <dbReference type="Pfam" id="PF12698"/>
    </source>
</evidence>
<comment type="subcellular location">
    <subcellularLocation>
        <location evidence="1">Membrane</location>
        <topology evidence="1">Multi-pass membrane protein</topology>
    </subcellularLocation>
</comment>
<feature type="transmembrane region" description="Helical" evidence="5">
    <location>
        <begin position="29"/>
        <end position="50"/>
    </location>
</feature>
<evidence type="ECO:0000313" key="8">
    <source>
        <dbReference type="Proteomes" id="UP000323565"/>
    </source>
</evidence>
<dbReference type="Pfam" id="PF12698">
    <property type="entry name" value="ABC2_membrane_3"/>
    <property type="match status" value="1"/>
</dbReference>
<sequence length="402" mass="42032">MNAAEATSSRPAWQIVALREIAVKVRDKNFLISMAVILLITAASFGFSIWMTGKTQTTSVAVVSEQGTAGVTGKSLVGAAEKTAKDGGSKVEYATLDASSAADAREAVKSGRADLALLPVEGGWKLVGDTDVDSNVQRHVTNAAAQQTLTANAKAQGIDLAKLSSGAAVTPEKLNPDSMDGGMAKGITLAFVMVFYLAAFIFGMPIAQSVVEEKQSRIVEILASAIPLKQLLAGKVIGNAVLAMLQVVLFVSVALIGLSQTQWGTFIGTVASASGWFIVFFVAGFFVVACMFAVAGAISSRSEDIQTTSQPVIMLVVAVMMLGLMLTGTALKIASFVPVVSTVAMPSRIVTGDAAWWEPIVALVLAAMAAVVITRVATRLYTRSVMQTGGRLSYKEAFKLQA</sequence>
<organism evidence="7 8">
    <name type="scientific">Dermacoccus abyssi</name>
    <dbReference type="NCBI Taxonomy" id="322596"/>
    <lineage>
        <taxon>Bacteria</taxon>
        <taxon>Bacillati</taxon>
        <taxon>Actinomycetota</taxon>
        <taxon>Actinomycetes</taxon>
        <taxon>Micrococcales</taxon>
        <taxon>Dermacoccaceae</taxon>
        <taxon>Dermacoccus</taxon>
    </lineage>
</organism>
<evidence type="ECO:0000256" key="5">
    <source>
        <dbReference type="SAM" id="Phobius"/>
    </source>
</evidence>
<keyword evidence="2 5" id="KW-0812">Transmembrane</keyword>
<feature type="transmembrane region" description="Helical" evidence="5">
    <location>
        <begin position="186"/>
        <end position="207"/>
    </location>
</feature>
<dbReference type="InterPro" id="IPR013525">
    <property type="entry name" value="ABC2_TM"/>
</dbReference>
<feature type="transmembrane region" description="Helical" evidence="5">
    <location>
        <begin position="276"/>
        <end position="300"/>
    </location>
</feature>